<dbReference type="Pfam" id="PF12869">
    <property type="entry name" value="tRNA_anti-like"/>
    <property type="match status" value="1"/>
</dbReference>
<protein>
    <recommendedName>
        <fullName evidence="4">tRNA_anti-like</fullName>
    </recommendedName>
</protein>
<dbReference type="Proteomes" id="UP000323930">
    <property type="component" value="Unassembled WGS sequence"/>
</dbReference>
<keyword evidence="1" id="KW-1133">Transmembrane helix</keyword>
<proteinExistence type="predicted"/>
<dbReference type="AlphaFoldDB" id="A0A5D0JEC3"/>
<keyword evidence="1" id="KW-0472">Membrane</keyword>
<name>A0A5D0JEC3_9FLAO</name>
<sequence length="126" mass="14375">MKKKLIIALIPILIGVLIYNYVYKDHRDIETEKAEFSFTSTELSNEFAVAPSDSEKKYLNKTIEVKGDVTEVNTSNIVIDGNIFCQFLNPIKDEIKTNQKLTIKGRCIGYDDLLEEIKLDQCSIKP</sequence>
<keyword evidence="1" id="KW-0812">Transmembrane</keyword>
<evidence type="ECO:0000256" key="1">
    <source>
        <dbReference type="SAM" id="Phobius"/>
    </source>
</evidence>
<keyword evidence="3" id="KW-1185">Reference proteome</keyword>
<dbReference type="EMBL" id="VSDQ01000163">
    <property type="protein sequence ID" value="TYA92242.1"/>
    <property type="molecule type" value="Genomic_DNA"/>
</dbReference>
<reference evidence="2 3" key="1">
    <citation type="submission" date="2019-08" db="EMBL/GenBank/DDBJ databases">
        <title>Seonamhaeicola sediminis sp. nov., isolated from marine sediment.</title>
        <authorList>
            <person name="Cao W.R."/>
        </authorList>
    </citation>
    <scope>NUCLEOTIDE SEQUENCE [LARGE SCALE GENOMIC DNA]</scope>
    <source>
        <strain evidence="2 3">B011</strain>
    </source>
</reference>
<evidence type="ECO:0000313" key="2">
    <source>
        <dbReference type="EMBL" id="TYA92242.1"/>
    </source>
</evidence>
<feature type="transmembrane region" description="Helical" evidence="1">
    <location>
        <begin position="6"/>
        <end position="23"/>
    </location>
</feature>
<evidence type="ECO:0008006" key="4">
    <source>
        <dbReference type="Google" id="ProtNLM"/>
    </source>
</evidence>
<dbReference type="RefSeq" id="WP_148539849.1">
    <property type="nucleotide sequence ID" value="NZ_VSDQ01000163.1"/>
</dbReference>
<accession>A0A5D0JEC3</accession>
<dbReference type="InterPro" id="IPR024422">
    <property type="entry name" value="Protein_unknown_function_OB"/>
</dbReference>
<gene>
    <name evidence="2" type="ORF">FUA24_02075</name>
</gene>
<comment type="caution">
    <text evidence="2">The sequence shown here is derived from an EMBL/GenBank/DDBJ whole genome shotgun (WGS) entry which is preliminary data.</text>
</comment>
<evidence type="ECO:0000313" key="3">
    <source>
        <dbReference type="Proteomes" id="UP000323930"/>
    </source>
</evidence>
<dbReference type="OrthoDB" id="1449127at2"/>
<organism evidence="2 3">
    <name type="scientific">Seonamhaeicola marinus</name>
    <dbReference type="NCBI Taxonomy" id="1912246"/>
    <lineage>
        <taxon>Bacteria</taxon>
        <taxon>Pseudomonadati</taxon>
        <taxon>Bacteroidota</taxon>
        <taxon>Flavobacteriia</taxon>
        <taxon>Flavobacteriales</taxon>
        <taxon>Flavobacteriaceae</taxon>
    </lineage>
</organism>